<comment type="caution">
    <text evidence="3">The sequence shown here is derived from an EMBL/GenBank/DDBJ whole genome shotgun (WGS) entry which is preliminary data.</text>
</comment>
<proteinExistence type="predicted"/>
<dbReference type="GO" id="GO:0003677">
    <property type="term" value="F:DNA binding"/>
    <property type="evidence" value="ECO:0007669"/>
    <property type="project" value="UniProtKB-UniRule"/>
</dbReference>
<organism evidence="3 4">
    <name type="scientific">Bacillus thuringiensis serovar sooncheon</name>
    <dbReference type="NCBI Taxonomy" id="180891"/>
    <lineage>
        <taxon>Bacteria</taxon>
        <taxon>Bacillati</taxon>
        <taxon>Bacillota</taxon>
        <taxon>Bacilli</taxon>
        <taxon>Bacillales</taxon>
        <taxon>Bacillaceae</taxon>
        <taxon>Bacillus</taxon>
        <taxon>Bacillus cereus group</taxon>
    </lineage>
</organism>
<dbReference type="InterPro" id="IPR052731">
    <property type="entry name" value="B_subtilis_Trans_State_Reg"/>
</dbReference>
<dbReference type="InterPro" id="IPR007159">
    <property type="entry name" value="SpoVT-AbrB_dom"/>
</dbReference>
<evidence type="ECO:0000259" key="2">
    <source>
        <dbReference type="PROSITE" id="PS51740"/>
    </source>
</evidence>
<dbReference type="PROSITE" id="PS51740">
    <property type="entry name" value="SPOVT_ABRB"/>
    <property type="match status" value="1"/>
</dbReference>
<dbReference type="AlphaFoldDB" id="A0A9Q5SNF6"/>
<sequence length="92" mass="10440">MKSTGMIRNLDGLGRIVIPKELRDTFNIKARSPIEIFVEGERIVLQKHKSNNSCVITEKVSEDNISLANNNITLSPEGIEYLLKNLPQYLEK</sequence>
<name>A0A9Q5SNF6_BACTU</name>
<dbReference type="EMBL" id="NFCY01000015">
    <property type="protein sequence ID" value="OTX53138.1"/>
    <property type="molecule type" value="Genomic_DNA"/>
</dbReference>
<gene>
    <name evidence="3" type="ORF">BK724_04655</name>
</gene>
<dbReference type="InterPro" id="IPR040678">
    <property type="entry name" value="AbrB_C"/>
</dbReference>
<keyword evidence="1" id="KW-0238">DNA-binding</keyword>
<dbReference type="Pfam" id="PF18277">
    <property type="entry name" value="AbrB_C"/>
    <property type="match status" value="1"/>
</dbReference>
<evidence type="ECO:0000313" key="4">
    <source>
        <dbReference type="Proteomes" id="UP000194733"/>
    </source>
</evidence>
<dbReference type="Gene3D" id="2.10.260.10">
    <property type="match status" value="1"/>
</dbReference>
<dbReference type="Pfam" id="PF04014">
    <property type="entry name" value="MazE_antitoxin"/>
    <property type="match status" value="1"/>
</dbReference>
<dbReference type="PANTHER" id="PTHR36432:SF4">
    <property type="entry name" value="TRANSITION STATE REGULATOR ABH-RELATED"/>
    <property type="match status" value="1"/>
</dbReference>
<accession>A0A9Q5SNF6</accession>
<protein>
    <submittedName>
        <fullName evidence="3">AbrB family transcriptional regulator</fullName>
    </submittedName>
</protein>
<dbReference type="SMART" id="SM00966">
    <property type="entry name" value="SpoVT_AbrB"/>
    <property type="match status" value="1"/>
</dbReference>
<evidence type="ECO:0000256" key="1">
    <source>
        <dbReference type="PROSITE-ProRule" id="PRU01076"/>
    </source>
</evidence>
<dbReference type="PANTHER" id="PTHR36432">
    <property type="match status" value="1"/>
</dbReference>
<reference evidence="3 4" key="1">
    <citation type="submission" date="2016-10" db="EMBL/GenBank/DDBJ databases">
        <title>Comparative genomics of Bacillus thuringiensis reveals a path to pathogens against multiple invertebrate hosts.</title>
        <authorList>
            <person name="Zheng J."/>
            <person name="Gao Q."/>
            <person name="Liu H."/>
            <person name="Peng D."/>
            <person name="Ruan L."/>
            <person name="Sun M."/>
        </authorList>
    </citation>
    <scope>NUCLEOTIDE SEQUENCE [LARGE SCALE GENOMIC DNA]</scope>
    <source>
        <strain evidence="3">BGSC 4BB1</strain>
    </source>
</reference>
<feature type="domain" description="SpoVT-AbrB" evidence="2">
    <location>
        <begin position="5"/>
        <end position="50"/>
    </location>
</feature>
<dbReference type="NCBIfam" id="TIGR01439">
    <property type="entry name" value="lp_hng_hel_AbrB"/>
    <property type="match status" value="1"/>
</dbReference>
<dbReference type="SUPFAM" id="SSF89447">
    <property type="entry name" value="AbrB/MazE/MraZ-like"/>
    <property type="match status" value="1"/>
</dbReference>
<dbReference type="RefSeq" id="WP_065212009.1">
    <property type="nucleotide sequence ID" value="NZ_NFCY01000015.1"/>
</dbReference>
<dbReference type="InterPro" id="IPR037914">
    <property type="entry name" value="SpoVT-AbrB_sf"/>
</dbReference>
<evidence type="ECO:0000313" key="3">
    <source>
        <dbReference type="EMBL" id="OTX53138.1"/>
    </source>
</evidence>
<dbReference type="Proteomes" id="UP000194733">
    <property type="component" value="Unassembled WGS sequence"/>
</dbReference>